<dbReference type="GO" id="GO:0071555">
    <property type="term" value="P:cell wall organization"/>
    <property type="evidence" value="ECO:0007669"/>
    <property type="project" value="UniProtKB-KW"/>
</dbReference>
<keyword evidence="7" id="KW-0573">Peptidoglycan synthesis</keyword>
<feature type="transmembrane region" description="Helical" evidence="7">
    <location>
        <begin position="117"/>
        <end position="135"/>
    </location>
</feature>
<dbReference type="GO" id="GO:0046872">
    <property type="term" value="F:metal ion binding"/>
    <property type="evidence" value="ECO:0007669"/>
    <property type="project" value="UniProtKB-KW"/>
</dbReference>
<dbReference type="EC" id="2.7.8.13" evidence="7"/>
<keyword evidence="7" id="KW-0961">Cell wall biogenesis/degradation</keyword>
<dbReference type="Proteomes" id="UP000249818">
    <property type="component" value="Chromosome BARAN1"/>
</dbReference>
<dbReference type="EMBL" id="LS483254">
    <property type="protein sequence ID" value="SQD92078.1"/>
    <property type="molecule type" value="Genomic_DNA"/>
</dbReference>
<dbReference type="GO" id="GO:0051992">
    <property type="term" value="F:UDP-N-acetylmuramoyl-L-alanyl-D-glutamyl-meso-2,6-diaminopimelyl-D-alanyl-D-alanine:undecaprenyl-phosphate transferase activity"/>
    <property type="evidence" value="ECO:0007669"/>
    <property type="project" value="RHEA"/>
</dbReference>
<keyword evidence="4 7" id="KW-0812">Transmembrane</keyword>
<dbReference type="UniPathway" id="UPA00219"/>
<dbReference type="InterPro" id="IPR018480">
    <property type="entry name" value="PNAcMuramoyl-5peptid_Trfase_CS"/>
</dbReference>
<keyword evidence="5 7" id="KW-1133">Transmembrane helix</keyword>
<reference evidence="10" key="1">
    <citation type="submission" date="2018-05" db="EMBL/GenBank/DDBJ databases">
        <authorList>
            <person name="Hao L."/>
        </authorList>
    </citation>
    <scope>NUCLEOTIDE SEQUENCE [LARGE SCALE GENOMIC DNA]</scope>
</reference>
<name>A0A2X3KTS3_9BACT</name>
<evidence type="ECO:0000256" key="8">
    <source>
        <dbReference type="PIRSR" id="PIRSR600715-1"/>
    </source>
</evidence>
<keyword evidence="6 7" id="KW-0472">Membrane</keyword>
<comment type="function">
    <text evidence="7">Catalyzes the initial step of the lipid cycle reactions in the biosynthesis of the cell wall peptidoglycan: transfers peptidoglycan precursor phospho-MurNAc-pentapeptide from UDP-MurNAc-pentapeptide onto the lipid carrier undecaprenyl phosphate, yielding undecaprenyl-pyrophosphoryl-MurNAc-pentapeptide, known as lipid I.</text>
</comment>
<dbReference type="PANTHER" id="PTHR22926:SF5">
    <property type="entry name" value="PHOSPHO-N-ACETYLMURAMOYL-PENTAPEPTIDE-TRANSFERASE HOMOLOG"/>
    <property type="match status" value="1"/>
</dbReference>
<comment type="pathway">
    <text evidence="7">Cell wall biogenesis; peptidoglycan biosynthesis.</text>
</comment>
<keyword evidence="7 8" id="KW-0479">Metal-binding</keyword>
<keyword evidence="7 8" id="KW-0460">Magnesium</keyword>
<keyword evidence="7" id="KW-0131">Cell cycle</keyword>
<dbReference type="GO" id="GO:0008360">
    <property type="term" value="P:regulation of cell shape"/>
    <property type="evidence" value="ECO:0007669"/>
    <property type="project" value="UniProtKB-KW"/>
</dbReference>
<evidence type="ECO:0000313" key="9">
    <source>
        <dbReference type="EMBL" id="SQD92078.1"/>
    </source>
</evidence>
<gene>
    <name evidence="7 9" type="primary">mraY</name>
    <name evidence="9" type="ORF">BARAN1_0053</name>
</gene>
<dbReference type="GO" id="GO:0009252">
    <property type="term" value="P:peptidoglycan biosynthetic process"/>
    <property type="evidence" value="ECO:0007669"/>
    <property type="project" value="UniProtKB-UniRule"/>
</dbReference>
<accession>A0A2X3KTS3</accession>
<dbReference type="InterPro" id="IPR003524">
    <property type="entry name" value="PNAcMuramoyl-5peptid_Trfase"/>
</dbReference>
<comment type="similarity">
    <text evidence="2 7">Belongs to the glycosyltransferase 4 family. MraY subfamily.</text>
</comment>
<evidence type="ECO:0000256" key="5">
    <source>
        <dbReference type="ARBA" id="ARBA00022989"/>
    </source>
</evidence>
<comment type="cofactor">
    <cofactor evidence="7 8">
        <name>Mg(2+)</name>
        <dbReference type="ChEBI" id="CHEBI:18420"/>
    </cofactor>
</comment>
<keyword evidence="7" id="KW-0132">Cell division</keyword>
<dbReference type="HAMAP" id="MF_00038">
    <property type="entry name" value="MraY"/>
    <property type="match status" value="1"/>
</dbReference>
<feature type="transmembrane region" description="Helical" evidence="7">
    <location>
        <begin position="313"/>
        <end position="334"/>
    </location>
</feature>
<evidence type="ECO:0000313" key="10">
    <source>
        <dbReference type="Proteomes" id="UP000249818"/>
    </source>
</evidence>
<keyword evidence="3 7" id="KW-0808">Transferase</keyword>
<dbReference type="KEGG" id="bana:BARAN1_0053"/>
<dbReference type="GO" id="GO:0005886">
    <property type="term" value="C:plasma membrane"/>
    <property type="evidence" value="ECO:0007669"/>
    <property type="project" value="UniProtKB-SubCell"/>
</dbReference>
<feature type="binding site" evidence="8">
    <location>
        <position position="174"/>
    </location>
    <ligand>
        <name>Mg(2+)</name>
        <dbReference type="ChEBI" id="CHEBI:18420"/>
    </ligand>
</feature>
<evidence type="ECO:0000256" key="6">
    <source>
        <dbReference type="ARBA" id="ARBA00023136"/>
    </source>
</evidence>
<evidence type="ECO:0000256" key="3">
    <source>
        <dbReference type="ARBA" id="ARBA00022679"/>
    </source>
</evidence>
<dbReference type="PANTHER" id="PTHR22926">
    <property type="entry name" value="PHOSPHO-N-ACETYLMURAMOYL-PENTAPEPTIDE-TRANSFERASE"/>
    <property type="match status" value="1"/>
</dbReference>
<comment type="subcellular location">
    <subcellularLocation>
        <location evidence="7">Cell membrane</location>
        <topology evidence="7">Multi-pass membrane protein</topology>
    </subcellularLocation>
    <subcellularLocation>
        <location evidence="1">Membrane</location>
        <topology evidence="1">Multi-pass membrane protein</topology>
    </subcellularLocation>
</comment>
<feature type="transmembrane region" description="Helical" evidence="7">
    <location>
        <begin position="227"/>
        <end position="246"/>
    </location>
</feature>
<feature type="transmembrane region" description="Helical" evidence="7">
    <location>
        <begin position="79"/>
        <end position="97"/>
    </location>
</feature>
<keyword evidence="7" id="KW-0133">Cell shape</keyword>
<dbReference type="GO" id="GO:0051301">
    <property type="term" value="P:cell division"/>
    <property type="evidence" value="ECO:0007669"/>
    <property type="project" value="UniProtKB-KW"/>
</dbReference>
<dbReference type="PROSITE" id="PS01348">
    <property type="entry name" value="MRAY_2"/>
    <property type="match status" value="1"/>
</dbReference>
<proteinExistence type="inferred from homology"/>
<sequence length="335" mass="34376">MAVEDLTLGLILALAMLPVAGWASPRFARCIRAGQRIRPEGPADHRGKAGTPTMGGIVPLALILAGTGILWALGPGPSAGGAFVLLSMGLGGVVGLLDDLRSQRRGTSVGFFPHQTLLTQALGAGLLCLLVPTLGEVGLAIPFSAVSLPLSSLPVGAWIPLVVVGFMGTVNAVNLADGLDGLATGAWLLSVLGLLLAGGGTELGGIALAALGAGAGFLWANAYPARVFLGNVGSMGLGGFLFGIAFASGRVFLLPFTGGLFVVMALSVILQVMSYKLTGVRLFKMAPFHHHLEEGEVAWPHRIRSPGWPEPKVVVRLWLLEAAFALLGVLAGSFA</sequence>
<feature type="transmembrane region" description="Helical" evidence="7">
    <location>
        <begin position="252"/>
        <end position="275"/>
    </location>
</feature>
<feature type="transmembrane region" description="Helical" evidence="7">
    <location>
        <begin position="6"/>
        <end position="28"/>
    </location>
</feature>
<keyword evidence="10" id="KW-1185">Reference proteome</keyword>
<evidence type="ECO:0000256" key="7">
    <source>
        <dbReference type="HAMAP-Rule" id="MF_00038"/>
    </source>
</evidence>
<dbReference type="GO" id="GO:0008963">
    <property type="term" value="F:phospho-N-acetylmuramoyl-pentapeptide-transferase activity"/>
    <property type="evidence" value="ECO:0007669"/>
    <property type="project" value="UniProtKB-UniRule"/>
</dbReference>
<feature type="transmembrane region" description="Helical" evidence="7">
    <location>
        <begin position="49"/>
        <end position="73"/>
    </location>
</feature>
<dbReference type="InterPro" id="IPR000715">
    <property type="entry name" value="Glycosyl_transferase_4"/>
</dbReference>
<protein>
    <recommendedName>
        <fullName evidence="7">Phospho-N-acetylmuramoyl-pentapeptide-transferase</fullName>
        <ecNumber evidence="7">2.7.8.13</ecNumber>
    </recommendedName>
    <alternativeName>
        <fullName evidence="7">UDP-MurNAc-pentapeptide phosphotransferase</fullName>
    </alternativeName>
</protein>
<organism evidence="9 10">
    <name type="scientific">Candidatus Bipolaricaulis anaerobius</name>
    <dbReference type="NCBI Taxonomy" id="2026885"/>
    <lineage>
        <taxon>Bacteria</taxon>
        <taxon>Candidatus Bipolaricaulota</taxon>
        <taxon>Candidatus Bipolaricaulia</taxon>
        <taxon>Candidatus Bipolaricaulales</taxon>
        <taxon>Candidatus Bipolaricaulaceae</taxon>
        <taxon>Candidatus Bipolaricaulis</taxon>
    </lineage>
</organism>
<dbReference type="AlphaFoldDB" id="A0A2X3KTS3"/>
<feature type="transmembrane region" description="Helical" evidence="7">
    <location>
        <begin position="155"/>
        <end position="174"/>
    </location>
</feature>
<dbReference type="Pfam" id="PF00953">
    <property type="entry name" value="Glycos_transf_4"/>
    <property type="match status" value="1"/>
</dbReference>
<evidence type="ECO:0000256" key="1">
    <source>
        <dbReference type="ARBA" id="ARBA00004141"/>
    </source>
</evidence>
<keyword evidence="7" id="KW-1003">Cell membrane</keyword>
<evidence type="ECO:0000256" key="4">
    <source>
        <dbReference type="ARBA" id="ARBA00022692"/>
    </source>
</evidence>
<evidence type="ECO:0000256" key="2">
    <source>
        <dbReference type="ARBA" id="ARBA00005583"/>
    </source>
</evidence>
<comment type="catalytic activity">
    <reaction evidence="7">
        <text>UDP-N-acetyl-alpha-D-muramoyl-L-alanyl-gamma-D-glutamyl-meso-2,6-diaminopimeloyl-D-alanyl-D-alanine + di-trans,octa-cis-undecaprenyl phosphate = di-trans,octa-cis-undecaprenyl diphospho-N-acetyl-alpha-D-muramoyl-L-alanyl-D-glutamyl-meso-2,6-diaminopimeloyl-D-alanyl-D-alanine + UMP</text>
        <dbReference type="Rhea" id="RHEA:28386"/>
        <dbReference type="ChEBI" id="CHEBI:57865"/>
        <dbReference type="ChEBI" id="CHEBI:60392"/>
        <dbReference type="ChEBI" id="CHEBI:61386"/>
        <dbReference type="ChEBI" id="CHEBI:61387"/>
        <dbReference type="EC" id="2.7.8.13"/>
    </reaction>
</comment>